<evidence type="ECO:0000256" key="3">
    <source>
        <dbReference type="ARBA" id="ARBA00009481"/>
    </source>
</evidence>
<comment type="catalytic activity">
    <reaction evidence="13">
        <text>an alpha-D-Man-(1-&gt;3)-[alpha-D-Man-(1-&gt;6)]-beta-D-Man-(1-&gt;4)-beta-D-GlcNAc-(1-&gt;4)-alpha-D-GlcNAc-diphospho-di-trans,poly-cis-dolichol + 2 GDP-alpha-D-mannose = an alpha-D-Man-(1-&gt;2)-alpha-D-Man-(1-&gt;2)-alpha-D-Man-(1-&gt;3)-[alpha-D-Man-(1-&gt;6)]-beta-D-Man-(1-&gt;4)-beta-D-GlcNAc-(1-&gt;4)-alpha-D-GlcNAc-diphospho-di-trans,poly-cis-dolichol + 2 GDP + 2 H(+)</text>
        <dbReference type="Rhea" id="RHEA:29523"/>
        <dbReference type="Rhea" id="RHEA-COMP:19515"/>
        <dbReference type="Rhea" id="RHEA-COMP:19516"/>
        <dbReference type="ChEBI" id="CHEBI:15378"/>
        <dbReference type="ChEBI" id="CHEBI:57527"/>
        <dbReference type="ChEBI" id="CHEBI:58189"/>
        <dbReference type="ChEBI" id="CHEBI:132511"/>
        <dbReference type="ChEBI" id="CHEBI:132515"/>
        <dbReference type="EC" id="2.4.1.131"/>
    </reaction>
    <physiologicalReaction direction="left-to-right" evidence="13">
        <dbReference type="Rhea" id="RHEA:29524"/>
    </physiologicalReaction>
</comment>
<dbReference type="EC" id="2.4.1.131" evidence="4"/>
<evidence type="ECO:0000256" key="7">
    <source>
        <dbReference type="ARBA" id="ARBA00022679"/>
    </source>
</evidence>
<feature type="domain" description="Glycosyl transferase family 1" evidence="16">
    <location>
        <begin position="596"/>
        <end position="727"/>
    </location>
</feature>
<organism evidence="18 19">
    <name type="scientific">Opisthorchis viverrini</name>
    <name type="common">Southeast Asian liver fluke</name>
    <dbReference type="NCBI Taxonomy" id="6198"/>
    <lineage>
        <taxon>Eukaryota</taxon>
        <taxon>Metazoa</taxon>
        <taxon>Spiralia</taxon>
        <taxon>Lophotrochozoa</taxon>
        <taxon>Platyhelminthes</taxon>
        <taxon>Trematoda</taxon>
        <taxon>Digenea</taxon>
        <taxon>Opisthorchiida</taxon>
        <taxon>Opisthorchiata</taxon>
        <taxon>Opisthorchiidae</taxon>
        <taxon>Opisthorchis</taxon>
    </lineage>
</organism>
<dbReference type="InterPro" id="IPR031814">
    <property type="entry name" value="ALG11_N"/>
</dbReference>
<proteinExistence type="inferred from homology"/>
<gene>
    <name evidence="18" type="ORF">T265_14071</name>
</gene>
<evidence type="ECO:0000256" key="9">
    <source>
        <dbReference type="ARBA" id="ARBA00022824"/>
    </source>
</evidence>
<keyword evidence="11 15" id="KW-0472">Membrane</keyword>
<dbReference type="Gene3D" id="3.40.50.2000">
    <property type="entry name" value="Glycogen Phosphorylase B"/>
    <property type="match status" value="1"/>
</dbReference>
<keyword evidence="8 15" id="KW-0812">Transmembrane</keyword>
<dbReference type="Pfam" id="PF00534">
    <property type="entry name" value="Glycos_transf_1"/>
    <property type="match status" value="1"/>
</dbReference>
<keyword evidence="19" id="KW-1185">Reference proteome</keyword>
<name>A0A074ZFR0_OPIVI</name>
<dbReference type="GO" id="GO:0004377">
    <property type="term" value="F:GDP-Man:Man(3)GlcNAc(2)-PP-Dol alpha-1,2-mannosyltransferase activity"/>
    <property type="evidence" value="ECO:0007669"/>
    <property type="project" value="UniProtKB-EC"/>
</dbReference>
<dbReference type="KEGG" id="ovi:T265_14071"/>
<feature type="transmembrane region" description="Helical" evidence="15">
    <location>
        <begin position="301"/>
        <end position="324"/>
    </location>
</feature>
<evidence type="ECO:0000256" key="12">
    <source>
        <dbReference type="ARBA" id="ARBA00032517"/>
    </source>
</evidence>
<evidence type="ECO:0000256" key="15">
    <source>
        <dbReference type="SAM" id="Phobius"/>
    </source>
</evidence>
<dbReference type="CDD" id="cd03806">
    <property type="entry name" value="GT4_ALG11-like"/>
    <property type="match status" value="1"/>
</dbReference>
<dbReference type="GO" id="GO:0005789">
    <property type="term" value="C:endoplasmic reticulum membrane"/>
    <property type="evidence" value="ECO:0007669"/>
    <property type="project" value="UniProtKB-SubCell"/>
</dbReference>
<keyword evidence="7" id="KW-0808">Transferase</keyword>
<evidence type="ECO:0000256" key="4">
    <source>
        <dbReference type="ARBA" id="ARBA00012645"/>
    </source>
</evidence>
<dbReference type="GO" id="GO:0006487">
    <property type="term" value="P:protein N-linked glycosylation"/>
    <property type="evidence" value="ECO:0007669"/>
    <property type="project" value="TreeGrafter"/>
</dbReference>
<evidence type="ECO:0000256" key="2">
    <source>
        <dbReference type="ARBA" id="ARBA00004922"/>
    </source>
</evidence>
<dbReference type="RefSeq" id="XP_009170167.1">
    <property type="nucleotide sequence ID" value="XM_009171903.1"/>
</dbReference>
<dbReference type="GeneID" id="20328237"/>
<keyword evidence="9" id="KW-0256">Endoplasmic reticulum</keyword>
<evidence type="ECO:0000259" key="16">
    <source>
        <dbReference type="Pfam" id="PF00534"/>
    </source>
</evidence>
<evidence type="ECO:0000256" key="1">
    <source>
        <dbReference type="ARBA" id="ARBA00004389"/>
    </source>
</evidence>
<comment type="similarity">
    <text evidence="3">Belongs to the glycosyltransferase group 1 family. Glycosyltransferase 4 subfamily.</text>
</comment>
<comment type="pathway">
    <text evidence="2">Protein modification; protein glycosylation.</text>
</comment>
<accession>A0A074ZFR0</accession>
<evidence type="ECO:0000256" key="11">
    <source>
        <dbReference type="ARBA" id="ARBA00023136"/>
    </source>
</evidence>
<evidence type="ECO:0000256" key="6">
    <source>
        <dbReference type="ARBA" id="ARBA00022676"/>
    </source>
</evidence>
<dbReference type="PANTHER" id="PTHR45919:SF1">
    <property type="entry name" value="GDP-MAN:MAN(3)GLCNAC(2)-PP-DOL ALPHA-1,2-MANNOSYLTRANSFERASE"/>
    <property type="match status" value="1"/>
</dbReference>
<dbReference type="EMBL" id="KL596756">
    <property type="protein sequence ID" value="KER26116.1"/>
    <property type="molecule type" value="Genomic_DNA"/>
</dbReference>
<dbReference type="CTD" id="20328237"/>
<dbReference type="AlphaFoldDB" id="A0A074ZFR0"/>
<reference evidence="18 19" key="1">
    <citation type="submission" date="2013-11" db="EMBL/GenBank/DDBJ databases">
        <title>Opisthorchis viverrini - life in the bile duct.</title>
        <authorList>
            <person name="Young N.D."/>
            <person name="Nagarajan N."/>
            <person name="Lin S.J."/>
            <person name="Korhonen P.K."/>
            <person name="Jex A.R."/>
            <person name="Hall R.S."/>
            <person name="Safavi-Hemami H."/>
            <person name="Kaewkong W."/>
            <person name="Bertrand D."/>
            <person name="Gao S."/>
            <person name="Seet Q."/>
            <person name="Wongkham S."/>
            <person name="Teh B.T."/>
            <person name="Wongkham C."/>
            <person name="Intapan P.M."/>
            <person name="Maleewong W."/>
            <person name="Yang X."/>
            <person name="Hu M."/>
            <person name="Wang Z."/>
            <person name="Hofmann A."/>
            <person name="Sternberg P.W."/>
            <person name="Tan P."/>
            <person name="Wang J."/>
            <person name="Gasser R.B."/>
        </authorList>
    </citation>
    <scope>NUCLEOTIDE SEQUENCE [LARGE SCALE GENOMIC DNA]</scope>
</reference>
<keyword evidence="6" id="KW-0328">Glycosyltransferase</keyword>
<evidence type="ECO:0000256" key="10">
    <source>
        <dbReference type="ARBA" id="ARBA00022989"/>
    </source>
</evidence>
<dbReference type="PANTHER" id="PTHR45919">
    <property type="entry name" value="GDP-MAN:MAN(3)GLCNAC(2)-PP-DOL ALPHA-1,2-MANNOSYLTRANSFERASE"/>
    <property type="match status" value="1"/>
</dbReference>
<feature type="domain" description="ALG11 mannosyltransferase N-terminal" evidence="17">
    <location>
        <begin position="346"/>
        <end position="571"/>
    </location>
</feature>
<evidence type="ECO:0000259" key="17">
    <source>
        <dbReference type="Pfam" id="PF15924"/>
    </source>
</evidence>
<dbReference type="OrthoDB" id="2276068at2759"/>
<evidence type="ECO:0000313" key="18">
    <source>
        <dbReference type="EMBL" id="KER26116.1"/>
    </source>
</evidence>
<comment type="function">
    <text evidence="14">GDP-Man:Man(3)GlcNAc(2)-PP-Dol alpha-1,2-mannosyltransferase that operates in the biosynthetic pathway of dolichol-linked oligosaccharides, the glycan precursors employed in protein asparagine (N)-glycosylation. The assembly of dolichol-linked oligosaccharides begins on the cytosolic side of the endoplasmic reticulum membrane and finishes in its lumen. The sequential addition of sugars to dolichol pyrophosphate produces dolichol-linked oligosaccharides containing fourteen sugars, including two GlcNAcs, nine mannoses and three glucoses. Once assembled, the oligosaccharide is transferred from the lipid to nascent proteins by oligosaccharyltransferases. Catalyzes, on the cytoplasmic face of the endoplasmic reticulum, the addition of the fourth and fifth mannose residues to the dolichol-linked oligosaccharide chain, to produce Man(5)GlcNAc(2)-PP-dolichol core oligosaccharide. Man(5)GlcNAc(2)-PP-dolichol is a substrate for ALG3, the following enzyme in the biosynthetic pathway.</text>
</comment>
<feature type="non-terminal residue" evidence="18">
    <location>
        <position position="1"/>
    </location>
</feature>
<evidence type="ECO:0000256" key="14">
    <source>
        <dbReference type="ARBA" id="ARBA00045128"/>
    </source>
</evidence>
<dbReference type="InterPro" id="IPR038013">
    <property type="entry name" value="ALG11"/>
</dbReference>
<evidence type="ECO:0000256" key="5">
    <source>
        <dbReference type="ARBA" id="ARBA00022018"/>
    </source>
</evidence>
<dbReference type="Pfam" id="PF15924">
    <property type="entry name" value="ALG11_N"/>
    <property type="match status" value="1"/>
</dbReference>
<feature type="transmembrane region" description="Helical" evidence="15">
    <location>
        <begin position="434"/>
        <end position="455"/>
    </location>
</feature>
<dbReference type="Proteomes" id="UP000054324">
    <property type="component" value="Unassembled WGS sequence"/>
</dbReference>
<comment type="subcellular location">
    <subcellularLocation>
        <location evidence="1">Endoplasmic reticulum membrane</location>
        <topology evidence="1">Single-pass membrane protein</topology>
    </subcellularLocation>
</comment>
<keyword evidence="10 15" id="KW-1133">Transmembrane helix</keyword>
<dbReference type="SUPFAM" id="SSF53756">
    <property type="entry name" value="UDP-Glycosyltransferase/glycogen phosphorylase"/>
    <property type="match status" value="1"/>
</dbReference>
<protein>
    <recommendedName>
        <fullName evidence="5">GDP-Man:Man(3)GlcNAc(2)-PP-Dol alpha-1,2-mannosyltransferase</fullName>
        <ecNumber evidence="4">2.4.1.131</ecNumber>
    </recommendedName>
    <alternativeName>
        <fullName evidence="12">Asparagine-linked glycosylation protein 11 homolog</fullName>
    </alternativeName>
</protein>
<sequence>SETNAAVTNQVTRSEIPEYVLRATVPANRVQPPYQVQLQVNSAPMVFELDTGSAVTLCSEKSWQDNLGPTVKASETNAAVTNQVTRSEIPEYVLRATVPANRVQPPYQVQLQVNSAPMVFELDTGSAVTLCSEKSWQDNLGPTVKGKHVRPRTLRGGEQVYVKLQPSDNEQVRGCVNSTNRTLIDKLLEDGRIIRRHFDHIRTRKHGPDAEQTPEPTVPVDSGLKQESLETTTDASRKLNCAGRCRLSGWGPRDGTNQWLEILSHVAQSRPQWRSCIQAVAFNAHSSPPGLSNEESTDTLWVLQLSIFLASTFLCIPLVAWLLARRRQRVRQWLSSTYGTDPNCTLIGFFHPYCNSGGGGERVLWTSIKAMLLERKPRIFIIYTNDSICLRQPEQVFDSVKRIFDVSLDVSERHTNPIQFVPIRSARLLSPSTYPIFTLGGQALGSIFVALEALIRCPPDVFLDTTGFAFTLPIAKRLARCMTATYVHYPTVSTDMVTRVASSVNPPLQTNAMTSLQYNNANWIRNSRVLSWIKLGYYHMVLIAYRWAGSRNVDLVMTNSSWTRSHILSLWGGKPLVLFPPCPVPTRKMAAAGRMPWIMSIGQFRPEKNHELQLEAFRLFLERLHLLDTPHEHNYRLLLVGGCRDARDLLLVDRLKELARSLDLIECVQFHVNVPYETLQSYFQKCMINLHTMVDEHFGIGVVEGMATGLITVAHNSGGPLTDIIGPAMNALPSGEDSGHTSTGVGFLAATTEEYADCFEYILTRMTPDQLEAVRGAALSRSRALFSDECFSRGWLNNIKLINV</sequence>
<evidence type="ECO:0000256" key="13">
    <source>
        <dbReference type="ARBA" id="ARBA00045065"/>
    </source>
</evidence>
<evidence type="ECO:0000313" key="19">
    <source>
        <dbReference type="Proteomes" id="UP000054324"/>
    </source>
</evidence>
<evidence type="ECO:0000256" key="8">
    <source>
        <dbReference type="ARBA" id="ARBA00022692"/>
    </source>
</evidence>
<dbReference type="STRING" id="6198.A0A074ZFR0"/>
<dbReference type="InterPro" id="IPR001296">
    <property type="entry name" value="Glyco_trans_1"/>
</dbReference>